<sequence>MGAIVSFKKIFVAVDGSAQASVVFEQAVELATKDLANLMVFHGVELGARMNYPSQIEAKTEEGQDVLQGYREKTKDLGISVEFNCRVGNPGSTICDAAKQWGADLIVLGRRGYKGITEVLLGSVSNHVVRNAHCSVLIIQGDVGG</sequence>
<dbReference type="InterPro" id="IPR006015">
    <property type="entry name" value="Universal_stress_UspA"/>
</dbReference>
<dbReference type="EMBL" id="RSCK01000031">
    <property type="protein sequence ID" value="RUT11094.1"/>
    <property type="molecule type" value="Genomic_DNA"/>
</dbReference>
<dbReference type="Gene3D" id="3.40.50.620">
    <property type="entry name" value="HUPs"/>
    <property type="match status" value="1"/>
</dbReference>
<dbReference type="AlphaFoldDB" id="A0AB37UI83"/>
<comment type="caution">
    <text evidence="3">The sequence shown here is derived from an EMBL/GenBank/DDBJ whole genome shotgun (WGS) entry which is preliminary data.</text>
</comment>
<organism evidence="3 4">
    <name type="scientific">Chroococcidiopsis cubana SAG 39.79</name>
    <dbReference type="NCBI Taxonomy" id="388085"/>
    <lineage>
        <taxon>Bacteria</taxon>
        <taxon>Bacillati</taxon>
        <taxon>Cyanobacteriota</taxon>
        <taxon>Cyanophyceae</taxon>
        <taxon>Chroococcidiopsidales</taxon>
        <taxon>Chroococcidiopsidaceae</taxon>
        <taxon>Chroococcidiopsis</taxon>
    </lineage>
</organism>
<evidence type="ECO:0000313" key="3">
    <source>
        <dbReference type="EMBL" id="RUT11094.1"/>
    </source>
</evidence>
<dbReference type="InterPro" id="IPR014729">
    <property type="entry name" value="Rossmann-like_a/b/a_fold"/>
</dbReference>
<gene>
    <name evidence="3" type="ORF">DSM107010_36070</name>
</gene>
<evidence type="ECO:0000259" key="2">
    <source>
        <dbReference type="Pfam" id="PF00582"/>
    </source>
</evidence>
<evidence type="ECO:0000313" key="4">
    <source>
        <dbReference type="Proteomes" id="UP000282574"/>
    </source>
</evidence>
<evidence type="ECO:0000256" key="1">
    <source>
        <dbReference type="ARBA" id="ARBA00008791"/>
    </source>
</evidence>
<keyword evidence="4" id="KW-1185">Reference proteome</keyword>
<dbReference type="PRINTS" id="PR01438">
    <property type="entry name" value="UNVRSLSTRESS"/>
</dbReference>
<feature type="domain" description="UspA" evidence="2">
    <location>
        <begin position="7"/>
        <end position="139"/>
    </location>
</feature>
<dbReference type="CDD" id="cd00293">
    <property type="entry name" value="USP-like"/>
    <property type="match status" value="1"/>
</dbReference>
<proteinExistence type="inferred from homology"/>
<dbReference type="Proteomes" id="UP000282574">
    <property type="component" value="Unassembled WGS sequence"/>
</dbReference>
<reference evidence="3 4" key="1">
    <citation type="journal article" date="2019" name="Genome Biol. Evol.">
        <title>Day and night: Metabolic profiles and evolutionary relationships of six axenic non-marine cyanobacteria.</title>
        <authorList>
            <person name="Will S.E."/>
            <person name="Henke P."/>
            <person name="Boedeker C."/>
            <person name="Huang S."/>
            <person name="Brinkmann H."/>
            <person name="Rohde M."/>
            <person name="Jarek M."/>
            <person name="Friedl T."/>
            <person name="Seufert S."/>
            <person name="Schumacher M."/>
            <person name="Overmann J."/>
            <person name="Neumann-Schaal M."/>
            <person name="Petersen J."/>
        </authorList>
    </citation>
    <scope>NUCLEOTIDE SEQUENCE [LARGE SCALE GENOMIC DNA]</scope>
    <source>
        <strain evidence="3 4">SAG 39.79</strain>
    </source>
</reference>
<dbReference type="SUPFAM" id="SSF52402">
    <property type="entry name" value="Adenine nucleotide alpha hydrolases-like"/>
    <property type="match status" value="1"/>
</dbReference>
<dbReference type="Pfam" id="PF00582">
    <property type="entry name" value="Usp"/>
    <property type="match status" value="1"/>
</dbReference>
<accession>A0AB37UI83</accession>
<comment type="similarity">
    <text evidence="1">Belongs to the universal stress protein A family.</text>
</comment>
<protein>
    <submittedName>
        <fullName evidence="3">Universal stress protein</fullName>
    </submittedName>
</protein>
<dbReference type="PANTHER" id="PTHR46268">
    <property type="entry name" value="STRESS RESPONSE PROTEIN NHAX"/>
    <property type="match status" value="1"/>
</dbReference>
<name>A0AB37UI83_9CYAN</name>
<dbReference type="InterPro" id="IPR006016">
    <property type="entry name" value="UspA"/>
</dbReference>
<dbReference type="PANTHER" id="PTHR46268:SF8">
    <property type="entry name" value="UNIVERSAL STRESS PROTEIN SLL1388"/>
    <property type="match status" value="1"/>
</dbReference>